<gene>
    <name evidence="1" type="ORF">EV192_1011546</name>
</gene>
<reference evidence="1 2" key="1">
    <citation type="submission" date="2019-03" db="EMBL/GenBank/DDBJ databases">
        <title>Genomic Encyclopedia of Type Strains, Phase IV (KMG-IV): sequencing the most valuable type-strain genomes for metagenomic binning, comparative biology and taxonomic classification.</title>
        <authorList>
            <person name="Goeker M."/>
        </authorList>
    </citation>
    <scope>NUCLEOTIDE SEQUENCE [LARGE SCALE GENOMIC DNA]</scope>
    <source>
        <strain evidence="1 2">DSM 45934</strain>
    </source>
</reference>
<organism evidence="1 2">
    <name type="scientific">Actinocrispum wychmicini</name>
    <dbReference type="NCBI Taxonomy" id="1213861"/>
    <lineage>
        <taxon>Bacteria</taxon>
        <taxon>Bacillati</taxon>
        <taxon>Actinomycetota</taxon>
        <taxon>Actinomycetes</taxon>
        <taxon>Pseudonocardiales</taxon>
        <taxon>Pseudonocardiaceae</taxon>
        <taxon>Actinocrispum</taxon>
    </lineage>
</organism>
<keyword evidence="2" id="KW-1185">Reference proteome</keyword>
<dbReference type="OrthoDB" id="3557251at2"/>
<evidence type="ECO:0000313" key="1">
    <source>
        <dbReference type="EMBL" id="TCO65754.1"/>
    </source>
</evidence>
<accession>A0A4R2K0F5</accession>
<dbReference type="AlphaFoldDB" id="A0A4R2K0F5"/>
<proteinExistence type="predicted"/>
<dbReference type="RefSeq" id="WP_132112370.1">
    <property type="nucleotide sequence ID" value="NZ_SLWS01000001.1"/>
</dbReference>
<name>A0A4R2K0F5_9PSEU</name>
<dbReference type="EMBL" id="SLWS01000001">
    <property type="protein sequence ID" value="TCO65754.1"/>
    <property type="molecule type" value="Genomic_DNA"/>
</dbReference>
<dbReference type="Proteomes" id="UP000295680">
    <property type="component" value="Unassembled WGS sequence"/>
</dbReference>
<protein>
    <submittedName>
        <fullName evidence="1">Uncharacterized protein</fullName>
    </submittedName>
</protein>
<sequence length="370" mass="39307">MNDANADRRPRRVWLPATAAVLALVVSGSIALVRHGDAPPKRDYHPTVVRLAVNSREVTAQLDRCWRTARELSTMAKYPDRSEWRPVLAVKGGELWTVTAIRTNGRPLFCETVIGGTTLSSPDADPVYAPGTRTAAMLTTNAGTVAGVVDPSWPDMRVRVVGRYQDDIEGRAVQQDGLFVYPSYLSAVDDRVTVGQDGDPRIPLPPAPQPYGVVNPSYSSSDRSSTAGRHLGDCIAKSGEPDSDGWSPAATVQANDERLILAVNPAGVGACLQQAQGSRFMPYVSRAVSAAKPELLSLTATVGGRQVVAGILPQGAADMRLTLADGTTLDADVDRDTFAALLPLGVTDTHGMTAKLAGNSRQILYVGPLT</sequence>
<evidence type="ECO:0000313" key="2">
    <source>
        <dbReference type="Proteomes" id="UP000295680"/>
    </source>
</evidence>
<comment type="caution">
    <text evidence="1">The sequence shown here is derived from an EMBL/GenBank/DDBJ whole genome shotgun (WGS) entry which is preliminary data.</text>
</comment>